<dbReference type="Pfam" id="PF03704">
    <property type="entry name" value="BTAD"/>
    <property type="match status" value="1"/>
</dbReference>
<accession>A0A154MFT8</accession>
<dbReference type="SUPFAM" id="SSF52540">
    <property type="entry name" value="P-loop containing nucleoside triphosphate hydrolases"/>
    <property type="match status" value="1"/>
</dbReference>
<dbReference type="InterPro" id="IPR036388">
    <property type="entry name" value="WH-like_DNA-bd_sf"/>
</dbReference>
<feature type="DNA-binding region" description="OmpR/PhoB-type" evidence="3">
    <location>
        <begin position="1"/>
        <end position="92"/>
    </location>
</feature>
<dbReference type="EMBL" id="LOBU02000010">
    <property type="protein sequence ID" value="OKA08827.1"/>
    <property type="molecule type" value="Genomic_DNA"/>
</dbReference>
<dbReference type="InterPro" id="IPR001867">
    <property type="entry name" value="OmpR/PhoB-type_DNA-bd"/>
</dbReference>
<dbReference type="PROSITE" id="PS51755">
    <property type="entry name" value="OMPR_PHOB"/>
    <property type="match status" value="1"/>
</dbReference>
<evidence type="ECO:0000256" key="3">
    <source>
        <dbReference type="PROSITE-ProRule" id="PRU01091"/>
    </source>
</evidence>
<dbReference type="RefSeq" id="WP_061989345.1">
    <property type="nucleotide sequence ID" value="NZ_FOPQ01000014.1"/>
</dbReference>
<dbReference type="InterPro" id="IPR041664">
    <property type="entry name" value="AAA_16"/>
</dbReference>
<dbReference type="PANTHER" id="PTHR47691:SF3">
    <property type="entry name" value="HTH-TYPE TRANSCRIPTIONAL REGULATOR RV0890C-RELATED"/>
    <property type="match status" value="1"/>
</dbReference>
<reference evidence="5 7" key="1">
    <citation type="submission" date="2015-12" db="EMBL/GenBank/DDBJ databases">
        <title>Amycolatopsis regifaucium genome sequencing and assembly.</title>
        <authorList>
            <person name="Mayilraj S."/>
        </authorList>
    </citation>
    <scope>NUCLEOTIDE SEQUENCE [LARGE SCALE GENOMIC DNA]</scope>
    <source>
        <strain evidence="5 7">GY080</strain>
    </source>
</reference>
<dbReference type="CDD" id="cd15831">
    <property type="entry name" value="BTAD"/>
    <property type="match status" value="1"/>
</dbReference>
<dbReference type="Pfam" id="PF00486">
    <property type="entry name" value="Trans_reg_C"/>
    <property type="match status" value="1"/>
</dbReference>
<dbReference type="Proteomes" id="UP000186883">
    <property type="component" value="Unassembled WGS sequence"/>
</dbReference>
<dbReference type="SMART" id="SM01043">
    <property type="entry name" value="BTAD"/>
    <property type="match status" value="1"/>
</dbReference>
<evidence type="ECO:0000313" key="5">
    <source>
        <dbReference type="EMBL" id="KZB83361.1"/>
    </source>
</evidence>
<dbReference type="InterPro" id="IPR011990">
    <property type="entry name" value="TPR-like_helical_dom_sf"/>
</dbReference>
<dbReference type="EMBL" id="LQCI01000023">
    <property type="protein sequence ID" value="KZB83361.1"/>
    <property type="molecule type" value="Genomic_DNA"/>
</dbReference>
<name>A0A154MFT8_9PSEU</name>
<dbReference type="GO" id="GO:0006355">
    <property type="term" value="P:regulation of DNA-templated transcription"/>
    <property type="evidence" value="ECO:0007669"/>
    <property type="project" value="InterPro"/>
</dbReference>
<dbReference type="PRINTS" id="PR00364">
    <property type="entry name" value="DISEASERSIST"/>
</dbReference>
<dbReference type="InterPro" id="IPR027417">
    <property type="entry name" value="P-loop_NTPase"/>
</dbReference>
<evidence type="ECO:0000256" key="2">
    <source>
        <dbReference type="ARBA" id="ARBA00023125"/>
    </source>
</evidence>
<dbReference type="GO" id="GO:0003677">
    <property type="term" value="F:DNA binding"/>
    <property type="evidence" value="ECO:0007669"/>
    <property type="project" value="UniProtKB-UniRule"/>
</dbReference>
<dbReference type="Pfam" id="PF25872">
    <property type="entry name" value="HTH_77"/>
    <property type="match status" value="1"/>
</dbReference>
<dbReference type="InterPro" id="IPR058852">
    <property type="entry name" value="HTH_77"/>
</dbReference>
<evidence type="ECO:0000313" key="6">
    <source>
        <dbReference type="EMBL" id="OKA08827.1"/>
    </source>
</evidence>
<dbReference type="GO" id="GO:0000160">
    <property type="term" value="P:phosphorelay signal transduction system"/>
    <property type="evidence" value="ECO:0007669"/>
    <property type="project" value="InterPro"/>
</dbReference>
<reference evidence="6 8" key="2">
    <citation type="submission" date="2016-11" db="EMBL/GenBank/DDBJ databases">
        <title>Genome sequencing of Amycolatopsis regifaucium.</title>
        <authorList>
            <person name="Mayilraj S."/>
            <person name="Kaur N."/>
        </authorList>
    </citation>
    <scope>NUCLEOTIDE SEQUENCE [LARGE SCALE GENOMIC DNA]</scope>
    <source>
        <strain evidence="6 8">GY080</strain>
    </source>
</reference>
<dbReference type="SUPFAM" id="SSF48452">
    <property type="entry name" value="TPR-like"/>
    <property type="match status" value="2"/>
</dbReference>
<evidence type="ECO:0000256" key="1">
    <source>
        <dbReference type="ARBA" id="ARBA00005820"/>
    </source>
</evidence>
<sequence>MRVTLLGPVGAEAGDGTPVDIGGVRLRMLLARLALDPGRGVPAAALIDGLWGEEPPSDAANALQSLVSRLRKVLRADDVTLDSGPGGYRLDIAREDVDVFRFERLAAEGRAELAAGRDSAAAAILAEALGLWRGEALADVLEAPFAQAPATRLEDLRLEAAEDRFEAEIRIGGHDRVLADLKEAAARNPLRERLAGLWIRALCAADRQSDALAVYEEVRTALADELGVDPSAELRRLHLAALRGELGPPPAAADHLPVRLTSFVGRDDELKLVAELLAGARLVTLVGPGGAGKTRLATEVATRHPAHARGRVWFVPLAGVRDPGDLPGAVFAALELWDLGLSHGGEPMRRPVDALVRVVETLGAGESVLVLDNCEHLVDAAAELVNTLLRRVPTLRVLATSREALAIDGETLCPLGPLAVPDGKPTVPQAAEAGAIRLFVDRAVAVRPDFVLDESTVDDVAQICRRLDGMPLALELAAARLRSMTVAQISQRLDDRFRLLTSGSRTALPRQRTLRAVVEWSWDLLDDAERVLARRLSVFGAGAEVEAVEAVCSGDDLPAEDILYVLGSLVEKSIVDAVAGDQGEPRYRMLETIRAYAAERLDEAEERERLTKAYHRYYAELTERLEPSLRTRDQLTAISRYDAEHGNIVTALRQAIDADDVEMTTRLFSGIFWYWLIKGDSDRAEAFVAEVLAFGDRLAEDFAAAFRAIRAMMAMAPGVGDPVEGLALIDHCVRTKAYERVAGLALGLPMLAFFCKERELAHREVTRALSSPDPWARAAASWAQSFILADQGDSEGADQARDRAFDGFSAVGDRWGTAMAVGMKASDISMSGDHEAALSLYRQGLALALELGSQDDVIQQRWRLATEYARAGDLDTAMREIREAERYAIDTGNDQLAVMVLVGKADLFSRAGRVAEAREVAARFRESMDKVPLPGMFADEFGGYIDTEVALAAGDLEAAERAAAIVVRSTVARGDMPDLGRIVEVVGLIRFRQGRPDVAVRLLGAAKLVRGRLDLGEPAIRQLTDDLREHFGEERYEALLVQDAELSRDALLTWVKDVVGDSGR</sequence>
<dbReference type="Gene3D" id="3.40.50.300">
    <property type="entry name" value="P-loop containing nucleotide triphosphate hydrolases"/>
    <property type="match status" value="1"/>
</dbReference>
<feature type="domain" description="OmpR/PhoB-type" evidence="4">
    <location>
        <begin position="1"/>
        <end position="92"/>
    </location>
</feature>
<evidence type="ECO:0000313" key="8">
    <source>
        <dbReference type="Proteomes" id="UP000186883"/>
    </source>
</evidence>
<proteinExistence type="inferred from homology"/>
<dbReference type="SUPFAM" id="SSF46894">
    <property type="entry name" value="C-terminal effector domain of the bipartite response regulators"/>
    <property type="match status" value="1"/>
</dbReference>
<dbReference type="Gene3D" id="1.10.10.10">
    <property type="entry name" value="Winged helix-like DNA-binding domain superfamily/Winged helix DNA-binding domain"/>
    <property type="match status" value="1"/>
</dbReference>
<evidence type="ECO:0000259" key="4">
    <source>
        <dbReference type="PROSITE" id="PS51755"/>
    </source>
</evidence>
<dbReference type="AlphaFoldDB" id="A0A154MFT8"/>
<gene>
    <name evidence="6" type="ORF">ATP06_0210700</name>
    <name evidence="5" type="ORF">AVL48_04235</name>
</gene>
<dbReference type="SMART" id="SM00862">
    <property type="entry name" value="Trans_reg_C"/>
    <property type="match status" value="1"/>
</dbReference>
<organism evidence="5 7">
    <name type="scientific">Amycolatopsis regifaucium</name>
    <dbReference type="NCBI Taxonomy" id="546365"/>
    <lineage>
        <taxon>Bacteria</taxon>
        <taxon>Bacillati</taxon>
        <taxon>Actinomycetota</taxon>
        <taxon>Actinomycetes</taxon>
        <taxon>Pseudonocardiales</taxon>
        <taxon>Pseudonocardiaceae</taxon>
        <taxon>Amycolatopsis</taxon>
    </lineage>
</organism>
<dbReference type="OrthoDB" id="9812579at2"/>
<keyword evidence="8" id="KW-1185">Reference proteome</keyword>
<protein>
    <submittedName>
        <fullName evidence="6">AfsR family transcriptional regulator</fullName>
    </submittedName>
    <submittedName>
        <fullName evidence="5">SARP family transcriptional regulator</fullName>
    </submittedName>
</protein>
<keyword evidence="2 3" id="KW-0238">DNA-binding</keyword>
<evidence type="ECO:0000313" key="7">
    <source>
        <dbReference type="Proteomes" id="UP000076321"/>
    </source>
</evidence>
<dbReference type="Proteomes" id="UP000076321">
    <property type="component" value="Unassembled WGS sequence"/>
</dbReference>
<dbReference type="InterPro" id="IPR016032">
    <property type="entry name" value="Sig_transdc_resp-reg_C-effctor"/>
</dbReference>
<comment type="similarity">
    <text evidence="1">Belongs to the AfsR/DnrI/RedD regulatory family.</text>
</comment>
<dbReference type="PANTHER" id="PTHR47691">
    <property type="entry name" value="REGULATOR-RELATED"/>
    <property type="match status" value="1"/>
</dbReference>
<dbReference type="Gene3D" id="1.25.40.10">
    <property type="entry name" value="Tetratricopeptide repeat domain"/>
    <property type="match status" value="2"/>
</dbReference>
<comment type="caution">
    <text evidence="5">The sequence shown here is derived from an EMBL/GenBank/DDBJ whole genome shotgun (WGS) entry which is preliminary data.</text>
</comment>
<dbReference type="InterPro" id="IPR005158">
    <property type="entry name" value="BTAD"/>
</dbReference>
<dbReference type="Pfam" id="PF13191">
    <property type="entry name" value="AAA_16"/>
    <property type="match status" value="1"/>
</dbReference>